<evidence type="ECO:0000313" key="4">
    <source>
        <dbReference type="Proteomes" id="UP000054558"/>
    </source>
</evidence>
<dbReference type="InterPro" id="IPR005527">
    <property type="entry name" value="MinE"/>
</dbReference>
<evidence type="ECO:0000313" key="3">
    <source>
        <dbReference type="EMBL" id="GAQ88458.1"/>
    </source>
</evidence>
<feature type="region of interest" description="Disordered" evidence="2">
    <location>
        <begin position="225"/>
        <end position="270"/>
    </location>
</feature>
<dbReference type="STRING" id="105231.A0A1Y1IJY8"/>
<sequence length="270" mass="29727">MSASTCARGGLASCSNRVHGTQARTDKPDGLPSLRHPLRIHFATHSGLKCLHFPRNPEPPHSVSGKHSPAQASTGRKAAKPKPEVAEAALEEDRPPRSFWEKLVAAFEIFFPPAQVQEAPRQRAKQRLRMILVADRCSVSPTSVSQIKKAIVESLSNFVEIEQEDKVDLNITTDPNLGTIYSVSVPVRRVKPEFDIQTEYENKEFYFDSDGEQIRSFDLSFEDMQPDVVGSKDGASVPAPKLPDAVQRRRGPVLPDAPFVDGRGPPDGPT</sequence>
<dbReference type="AlphaFoldDB" id="A0A1Y1IJY8"/>
<dbReference type="Pfam" id="PF03776">
    <property type="entry name" value="MinE"/>
    <property type="match status" value="1"/>
</dbReference>
<dbReference type="OrthoDB" id="1606438at2759"/>
<dbReference type="InterPro" id="IPR036707">
    <property type="entry name" value="MinE_sf"/>
</dbReference>
<evidence type="ECO:0000256" key="1">
    <source>
        <dbReference type="ARBA" id="ARBA00008168"/>
    </source>
</evidence>
<proteinExistence type="inferred from homology"/>
<feature type="region of interest" description="Disordered" evidence="2">
    <location>
        <begin position="52"/>
        <end position="93"/>
    </location>
</feature>
<keyword evidence="4" id="KW-1185">Reference proteome</keyword>
<evidence type="ECO:0000256" key="2">
    <source>
        <dbReference type="SAM" id="MobiDB-lite"/>
    </source>
</evidence>
<dbReference type="Gene3D" id="3.30.1070.10">
    <property type="entry name" value="Cell division topological specificity factor MinE"/>
    <property type="match status" value="1"/>
</dbReference>
<gene>
    <name evidence="3" type="ORF">KFL_004300090</name>
</gene>
<organism evidence="3 4">
    <name type="scientific">Klebsormidium nitens</name>
    <name type="common">Green alga</name>
    <name type="synonym">Ulothrix nitens</name>
    <dbReference type="NCBI Taxonomy" id="105231"/>
    <lineage>
        <taxon>Eukaryota</taxon>
        <taxon>Viridiplantae</taxon>
        <taxon>Streptophyta</taxon>
        <taxon>Klebsormidiophyceae</taxon>
        <taxon>Klebsormidiales</taxon>
        <taxon>Klebsormidiaceae</taxon>
        <taxon>Klebsormidium</taxon>
    </lineage>
</organism>
<dbReference type="Proteomes" id="UP000054558">
    <property type="component" value="Unassembled WGS sequence"/>
</dbReference>
<reference evidence="3 4" key="1">
    <citation type="journal article" date="2014" name="Nat. Commun.">
        <title>Klebsormidium flaccidum genome reveals primary factors for plant terrestrial adaptation.</title>
        <authorList>
            <person name="Hori K."/>
            <person name="Maruyama F."/>
            <person name="Fujisawa T."/>
            <person name="Togashi T."/>
            <person name="Yamamoto N."/>
            <person name="Seo M."/>
            <person name="Sato S."/>
            <person name="Yamada T."/>
            <person name="Mori H."/>
            <person name="Tajima N."/>
            <person name="Moriyama T."/>
            <person name="Ikeuchi M."/>
            <person name="Watanabe M."/>
            <person name="Wada H."/>
            <person name="Kobayashi K."/>
            <person name="Saito M."/>
            <person name="Masuda T."/>
            <person name="Sasaki-Sekimoto Y."/>
            <person name="Mashiguchi K."/>
            <person name="Awai K."/>
            <person name="Shimojima M."/>
            <person name="Masuda S."/>
            <person name="Iwai M."/>
            <person name="Nobusawa T."/>
            <person name="Narise T."/>
            <person name="Kondo S."/>
            <person name="Saito H."/>
            <person name="Sato R."/>
            <person name="Murakawa M."/>
            <person name="Ihara Y."/>
            <person name="Oshima-Yamada Y."/>
            <person name="Ohtaka K."/>
            <person name="Satoh M."/>
            <person name="Sonobe K."/>
            <person name="Ishii M."/>
            <person name="Ohtani R."/>
            <person name="Kanamori-Sato M."/>
            <person name="Honoki R."/>
            <person name="Miyazaki D."/>
            <person name="Mochizuki H."/>
            <person name="Umetsu J."/>
            <person name="Higashi K."/>
            <person name="Shibata D."/>
            <person name="Kamiya Y."/>
            <person name="Sato N."/>
            <person name="Nakamura Y."/>
            <person name="Tabata S."/>
            <person name="Ida S."/>
            <person name="Kurokawa K."/>
            <person name="Ohta H."/>
        </authorList>
    </citation>
    <scope>NUCLEOTIDE SEQUENCE [LARGE SCALE GENOMIC DNA]</scope>
    <source>
        <strain evidence="3 4">NIES-2285</strain>
    </source>
</reference>
<comment type="similarity">
    <text evidence="1">Belongs to the MinE family.</text>
</comment>
<accession>A0A1Y1IJY8</accession>
<evidence type="ECO:0008006" key="5">
    <source>
        <dbReference type="Google" id="ProtNLM"/>
    </source>
</evidence>
<name>A0A1Y1IJY8_KLENI</name>
<dbReference type="EMBL" id="DF237379">
    <property type="protein sequence ID" value="GAQ88458.1"/>
    <property type="molecule type" value="Genomic_DNA"/>
</dbReference>
<protein>
    <recommendedName>
        <fullName evidence="5">Plastid division regulator MinE</fullName>
    </recommendedName>
</protein>
<feature type="compositionally biased region" description="Basic and acidic residues" evidence="2">
    <location>
        <begin position="81"/>
        <end position="93"/>
    </location>
</feature>
<dbReference type="GO" id="GO:0051301">
    <property type="term" value="P:cell division"/>
    <property type="evidence" value="ECO:0007669"/>
    <property type="project" value="InterPro"/>
</dbReference>